<keyword evidence="3" id="KW-0443">Lipid metabolism</keyword>
<gene>
    <name evidence="4" type="ORF">ACFSQJ_17290</name>
</gene>
<dbReference type="Pfam" id="PF03403">
    <property type="entry name" value="PAF-AH_p_II"/>
    <property type="match status" value="1"/>
</dbReference>
<organism evidence="4 5">
    <name type="scientific">Croceitalea marina</name>
    <dbReference type="NCBI Taxonomy" id="1775166"/>
    <lineage>
        <taxon>Bacteria</taxon>
        <taxon>Pseudomonadati</taxon>
        <taxon>Bacteroidota</taxon>
        <taxon>Flavobacteriia</taxon>
        <taxon>Flavobacteriales</taxon>
        <taxon>Flavobacteriaceae</taxon>
        <taxon>Croceitalea</taxon>
    </lineage>
</organism>
<accession>A0ABW5MZL6</accession>
<evidence type="ECO:0000313" key="4">
    <source>
        <dbReference type="EMBL" id="MFD2588685.1"/>
    </source>
</evidence>
<dbReference type="PANTHER" id="PTHR10272">
    <property type="entry name" value="PLATELET-ACTIVATING FACTOR ACETYLHYDROLASE"/>
    <property type="match status" value="1"/>
</dbReference>
<reference evidence="5" key="1">
    <citation type="journal article" date="2019" name="Int. J. Syst. Evol. Microbiol.">
        <title>The Global Catalogue of Microorganisms (GCM) 10K type strain sequencing project: providing services to taxonomists for standard genome sequencing and annotation.</title>
        <authorList>
            <consortium name="The Broad Institute Genomics Platform"/>
            <consortium name="The Broad Institute Genome Sequencing Center for Infectious Disease"/>
            <person name="Wu L."/>
            <person name="Ma J."/>
        </authorList>
    </citation>
    <scope>NUCLEOTIDE SEQUENCE [LARGE SCALE GENOMIC DNA]</scope>
    <source>
        <strain evidence="5">KCTC 52368</strain>
    </source>
</reference>
<evidence type="ECO:0000256" key="1">
    <source>
        <dbReference type="ARBA" id="ARBA00022801"/>
    </source>
</evidence>
<dbReference type="Proteomes" id="UP001597526">
    <property type="component" value="Unassembled WGS sequence"/>
</dbReference>
<dbReference type="RefSeq" id="WP_377768176.1">
    <property type="nucleotide sequence ID" value="NZ_JBHULB010000081.1"/>
</dbReference>
<dbReference type="InterPro" id="IPR029058">
    <property type="entry name" value="AB_hydrolase_fold"/>
</dbReference>
<keyword evidence="1 4" id="KW-0378">Hydrolase</keyword>
<dbReference type="PANTHER" id="PTHR10272:SF0">
    <property type="entry name" value="PLATELET-ACTIVATING FACTOR ACETYLHYDROLASE"/>
    <property type="match status" value="1"/>
</dbReference>
<sequence length="366" mass="42358">MSCKPKTVNQEITTKGITYTLGTKQFIWLDSLRTDSYYGENRLVNAQIWYPSTISNEKSDLTPYFYNISLAYPHLKYWSKNDFDLVNAVKTKSFLNTAIKDWPKAYPLIIFSPSLGGNLSQYTYYAQYLAERGFIVMGINHLYESEYVINQKDKIIVANLTFHDSLKTLKIPEQITANNYRSVKAIRQQVLGEDLIFALNKILEEPFFENRINTHQIGVFGHSIGGAASIYASMLDDRIKAVVDIDGTPPTLALENGINAPFMFIEDLTDYENHEGYKKLHKRRNDFCELNKKDSWRILLVDTNHNSFLDSNYYLAQDGVQKKNSKKLLDKTSEYMSRFFEHLFFSETLNVEPIKTDSLEIILFKK</sequence>
<proteinExistence type="predicted"/>
<evidence type="ECO:0000256" key="3">
    <source>
        <dbReference type="ARBA" id="ARBA00023098"/>
    </source>
</evidence>
<name>A0ABW5MZL6_9FLAO</name>
<keyword evidence="5" id="KW-1185">Reference proteome</keyword>
<dbReference type="Gene3D" id="3.40.50.1820">
    <property type="entry name" value="alpha/beta hydrolase"/>
    <property type="match status" value="1"/>
</dbReference>
<dbReference type="EMBL" id="JBHULB010000081">
    <property type="protein sequence ID" value="MFD2588685.1"/>
    <property type="molecule type" value="Genomic_DNA"/>
</dbReference>
<comment type="caution">
    <text evidence="4">The sequence shown here is derived from an EMBL/GenBank/DDBJ whole genome shotgun (WGS) entry which is preliminary data.</text>
</comment>
<dbReference type="SUPFAM" id="SSF53474">
    <property type="entry name" value="alpha/beta-Hydrolases"/>
    <property type="match status" value="1"/>
</dbReference>
<dbReference type="GO" id="GO:0016787">
    <property type="term" value="F:hydrolase activity"/>
    <property type="evidence" value="ECO:0007669"/>
    <property type="project" value="UniProtKB-KW"/>
</dbReference>
<keyword evidence="2" id="KW-0442">Lipid degradation</keyword>
<protein>
    <submittedName>
        <fullName evidence="4">Alpha/beta hydrolase family protein</fullName>
    </submittedName>
</protein>
<evidence type="ECO:0000256" key="2">
    <source>
        <dbReference type="ARBA" id="ARBA00022963"/>
    </source>
</evidence>
<evidence type="ECO:0000313" key="5">
    <source>
        <dbReference type="Proteomes" id="UP001597526"/>
    </source>
</evidence>